<dbReference type="Proteomes" id="UP000199060">
    <property type="component" value="Unassembled WGS sequence"/>
</dbReference>
<keyword evidence="2" id="KW-1185">Reference proteome</keyword>
<sequence length="377" mass="43439">MAFACGKAEKRKKASSAGNEILETEMIKSFDLKISNPESYGGGMVASDLFQDTLGCFLPSKPKDKIFIVDLKNQQFVDEIPLDPNFITYPSGIQVVSRDSIFISDHQFPVIFLINHSGEVLDSYNLYRENLWDLPQEGFPNFSLYFGFGKTFYFNPNNKSFLLPLKQIDLWYFIEQKGEFPTFAEFEIQKENFTGLYGHYPGIYGSKENNFLPFFLSHPIMEVNEGKVIISYPLYENLLIYDLEEGILIEEKNGSIPSIELGKPLVYSIDNFDYEGERSFSLKNSFFGNFFYVQKQKKYVRMFLECVKGVDGNCLAKKLHALIFDQNLDLLEVKVLPGDYPPNYFMYQIGFDEGILSKPSELKSDDIFSPNEYFKID</sequence>
<evidence type="ECO:0000313" key="2">
    <source>
        <dbReference type="Proteomes" id="UP000199060"/>
    </source>
</evidence>
<dbReference type="STRING" id="686796.SAMN04488104_101736"/>
<dbReference type="InterPro" id="IPR025316">
    <property type="entry name" value="DUF4221"/>
</dbReference>
<gene>
    <name evidence="1" type="ORF">SAMN04488104_101736</name>
</gene>
<dbReference type="EMBL" id="FNAC01000017">
    <property type="protein sequence ID" value="SDD16644.1"/>
    <property type="molecule type" value="Genomic_DNA"/>
</dbReference>
<dbReference type="AlphaFoldDB" id="A0A1G6SIY4"/>
<evidence type="ECO:0008006" key="3">
    <source>
        <dbReference type="Google" id="ProtNLM"/>
    </source>
</evidence>
<organism evidence="1 2">
    <name type="scientific">Algoriphagus faecimaris</name>
    <dbReference type="NCBI Taxonomy" id="686796"/>
    <lineage>
        <taxon>Bacteria</taxon>
        <taxon>Pseudomonadati</taxon>
        <taxon>Bacteroidota</taxon>
        <taxon>Cytophagia</taxon>
        <taxon>Cytophagales</taxon>
        <taxon>Cyclobacteriaceae</taxon>
        <taxon>Algoriphagus</taxon>
    </lineage>
</organism>
<accession>A0A1G6SIY4</accession>
<reference evidence="2" key="1">
    <citation type="submission" date="2016-10" db="EMBL/GenBank/DDBJ databases">
        <authorList>
            <person name="Varghese N."/>
            <person name="Submissions S."/>
        </authorList>
    </citation>
    <scope>NUCLEOTIDE SEQUENCE [LARGE SCALE GENOMIC DNA]</scope>
    <source>
        <strain evidence="2">DSM 23095</strain>
    </source>
</reference>
<protein>
    <recommendedName>
        <fullName evidence="3">TolB-like 6-blade propeller-like</fullName>
    </recommendedName>
</protein>
<evidence type="ECO:0000313" key="1">
    <source>
        <dbReference type="EMBL" id="SDD16644.1"/>
    </source>
</evidence>
<name>A0A1G6SIY4_9BACT</name>
<dbReference type="Pfam" id="PF13970">
    <property type="entry name" value="DUF4221"/>
    <property type="match status" value="1"/>
</dbReference>
<proteinExistence type="predicted"/>